<comment type="similarity">
    <text evidence="5">Belongs to the SAT4 family.</text>
</comment>
<evidence type="ECO:0000256" key="3">
    <source>
        <dbReference type="ARBA" id="ARBA00022989"/>
    </source>
</evidence>
<dbReference type="OrthoDB" id="5417887at2759"/>
<evidence type="ECO:0000256" key="5">
    <source>
        <dbReference type="ARBA" id="ARBA00038359"/>
    </source>
</evidence>
<evidence type="ECO:0000256" key="6">
    <source>
        <dbReference type="SAM" id="Phobius"/>
    </source>
</evidence>
<evidence type="ECO:0000256" key="1">
    <source>
        <dbReference type="ARBA" id="ARBA00004141"/>
    </source>
</evidence>
<dbReference type="AlphaFoldDB" id="A0A0F4YXC6"/>
<evidence type="ECO:0000256" key="2">
    <source>
        <dbReference type="ARBA" id="ARBA00022692"/>
    </source>
</evidence>
<keyword evidence="3 6" id="KW-1133">Transmembrane helix</keyword>
<evidence type="ECO:0000256" key="4">
    <source>
        <dbReference type="ARBA" id="ARBA00023136"/>
    </source>
</evidence>
<comment type="caution">
    <text evidence="8">The sequence shown here is derived from an EMBL/GenBank/DDBJ whole genome shotgun (WGS) entry which is preliminary data.</text>
</comment>
<dbReference type="GO" id="GO:0016020">
    <property type="term" value="C:membrane"/>
    <property type="evidence" value="ECO:0007669"/>
    <property type="project" value="UniProtKB-SubCell"/>
</dbReference>
<evidence type="ECO:0000259" key="7">
    <source>
        <dbReference type="Pfam" id="PF20684"/>
    </source>
</evidence>
<dbReference type="PANTHER" id="PTHR33048:SF146">
    <property type="entry name" value="INTEGRAL MEMBRANE PROTEIN"/>
    <property type="match status" value="1"/>
</dbReference>
<feature type="transmembrane region" description="Helical" evidence="6">
    <location>
        <begin position="92"/>
        <end position="114"/>
    </location>
</feature>
<proteinExistence type="inferred from homology"/>
<dbReference type="InterPro" id="IPR049326">
    <property type="entry name" value="Rhodopsin_dom_fungi"/>
</dbReference>
<feature type="domain" description="Rhodopsin" evidence="7">
    <location>
        <begin position="31"/>
        <end position="120"/>
    </location>
</feature>
<feature type="transmembrane region" description="Helical" evidence="6">
    <location>
        <begin position="14"/>
        <end position="35"/>
    </location>
</feature>
<accession>A0A0F4YXC6</accession>
<dbReference type="GeneID" id="25315812"/>
<dbReference type="Proteomes" id="UP000053958">
    <property type="component" value="Unassembled WGS sequence"/>
</dbReference>
<dbReference type="STRING" id="1408163.A0A0F4YXC6"/>
<feature type="transmembrane region" description="Helical" evidence="6">
    <location>
        <begin position="47"/>
        <end position="72"/>
    </location>
</feature>
<dbReference type="Pfam" id="PF20684">
    <property type="entry name" value="Fung_rhodopsin"/>
    <property type="match status" value="1"/>
</dbReference>
<evidence type="ECO:0000313" key="9">
    <source>
        <dbReference type="Proteomes" id="UP000053958"/>
    </source>
</evidence>
<reference evidence="8 9" key="1">
    <citation type="submission" date="2015-04" db="EMBL/GenBank/DDBJ databases">
        <authorList>
            <person name="Heijne W.H."/>
            <person name="Fedorova N.D."/>
            <person name="Nierman W.C."/>
            <person name="Vollebregt A.W."/>
            <person name="Zhao Z."/>
            <person name="Wu L."/>
            <person name="Kumar M."/>
            <person name="Stam H."/>
            <person name="van den Berg M.A."/>
            <person name="Pel H.J."/>
        </authorList>
    </citation>
    <scope>NUCLEOTIDE SEQUENCE [LARGE SCALE GENOMIC DNA]</scope>
    <source>
        <strain evidence="8 9">CBS 393.64</strain>
    </source>
</reference>
<keyword evidence="2 6" id="KW-0812">Transmembrane</keyword>
<gene>
    <name evidence="8" type="ORF">T310_3463</name>
</gene>
<protein>
    <recommendedName>
        <fullName evidence="7">Rhodopsin domain-containing protein</fullName>
    </recommendedName>
</protein>
<keyword evidence="4 6" id="KW-0472">Membrane</keyword>
<name>A0A0F4YXC6_RASE3</name>
<feature type="non-terminal residue" evidence="8">
    <location>
        <position position="123"/>
    </location>
</feature>
<dbReference type="RefSeq" id="XP_013329113.1">
    <property type="nucleotide sequence ID" value="XM_013473659.1"/>
</dbReference>
<dbReference type="PANTHER" id="PTHR33048">
    <property type="entry name" value="PTH11-LIKE INTEGRAL MEMBRANE PROTEIN (AFU_ORTHOLOGUE AFUA_5G11245)"/>
    <property type="match status" value="1"/>
</dbReference>
<evidence type="ECO:0000313" key="8">
    <source>
        <dbReference type="EMBL" id="KKA22501.1"/>
    </source>
</evidence>
<dbReference type="InterPro" id="IPR052337">
    <property type="entry name" value="SAT4-like"/>
</dbReference>
<dbReference type="EMBL" id="LASV01000140">
    <property type="protein sequence ID" value="KKA22501.1"/>
    <property type="molecule type" value="Genomic_DNA"/>
</dbReference>
<comment type="subcellular location">
    <subcellularLocation>
        <location evidence="1">Membrane</location>
        <topology evidence="1">Multi-pass membrane protein</topology>
    </subcellularLocation>
</comment>
<keyword evidence="9" id="KW-1185">Reference proteome</keyword>
<organism evidence="8 9">
    <name type="scientific">Rasamsonia emersonii (strain ATCC 16479 / CBS 393.64 / IMI 116815)</name>
    <dbReference type="NCBI Taxonomy" id="1408163"/>
    <lineage>
        <taxon>Eukaryota</taxon>
        <taxon>Fungi</taxon>
        <taxon>Dikarya</taxon>
        <taxon>Ascomycota</taxon>
        <taxon>Pezizomycotina</taxon>
        <taxon>Eurotiomycetes</taxon>
        <taxon>Eurotiomycetidae</taxon>
        <taxon>Eurotiales</taxon>
        <taxon>Trichocomaceae</taxon>
        <taxon>Rasamsonia</taxon>
    </lineage>
</organism>
<sequence length="123" mass="13665">MSPPPDSVNRAPELLVALWLTTAVAILIFAARLYVRIRIIKYRGWDDYWIVASMILATLGIALETVAVNYGFGRHESSLSTEQVVQATKYNMLAIPPNLLSSATAKISVCFFLLHVNQDKRTG</sequence>